<dbReference type="STRING" id="1798499.A3C95_01320"/>
<evidence type="ECO:0000256" key="1">
    <source>
        <dbReference type="SAM" id="Phobius"/>
    </source>
</evidence>
<evidence type="ECO:0000259" key="2">
    <source>
        <dbReference type="Pfam" id="PF03703"/>
    </source>
</evidence>
<comment type="caution">
    <text evidence="3">The sequence shown here is derived from an EMBL/GenBank/DDBJ whole genome shotgun (WGS) entry which is preliminary data.</text>
</comment>
<evidence type="ECO:0000313" key="3">
    <source>
        <dbReference type="EMBL" id="OGG68751.1"/>
    </source>
</evidence>
<dbReference type="EMBL" id="MFLM01000004">
    <property type="protein sequence ID" value="OGG68751.1"/>
    <property type="molecule type" value="Genomic_DNA"/>
</dbReference>
<dbReference type="Pfam" id="PF03703">
    <property type="entry name" value="bPH_2"/>
    <property type="match status" value="1"/>
</dbReference>
<feature type="transmembrane region" description="Helical" evidence="1">
    <location>
        <begin position="20"/>
        <end position="40"/>
    </location>
</feature>
<feature type="domain" description="YdbS-like PH" evidence="2">
    <location>
        <begin position="99"/>
        <end position="162"/>
    </location>
</feature>
<keyword evidence="1" id="KW-1133">Transmembrane helix</keyword>
<name>A0A1F6E534_9BACT</name>
<protein>
    <recommendedName>
        <fullName evidence="2">YdbS-like PH domain-containing protein</fullName>
    </recommendedName>
</protein>
<reference evidence="3 4" key="1">
    <citation type="journal article" date="2016" name="Nat. Commun.">
        <title>Thousands of microbial genomes shed light on interconnected biogeochemical processes in an aquifer system.</title>
        <authorList>
            <person name="Anantharaman K."/>
            <person name="Brown C.T."/>
            <person name="Hug L.A."/>
            <person name="Sharon I."/>
            <person name="Castelle C.J."/>
            <person name="Probst A.J."/>
            <person name="Thomas B.C."/>
            <person name="Singh A."/>
            <person name="Wilkins M.J."/>
            <person name="Karaoz U."/>
            <person name="Brodie E.L."/>
            <person name="Williams K.H."/>
            <person name="Hubbard S.S."/>
            <person name="Banfield J.F."/>
        </authorList>
    </citation>
    <scope>NUCLEOTIDE SEQUENCE [LARGE SCALE GENOMIC DNA]</scope>
</reference>
<dbReference type="PANTHER" id="PTHR37938">
    <property type="entry name" value="BLL0215 PROTEIN"/>
    <property type="match status" value="1"/>
</dbReference>
<sequence>MKEFELEKGEHTVKSVRKHWFVFVLELLPYAILAALPLALPRAIELAPVPLLTIDFSSPLARTLLSVWWLGVWTGAFAAFTRYFLNLWVLTNMRVVDIHQKSFFHRDVSSLVLSRVQDITVETKGLMYSLLDIGTINVQSAGAIERFTIRGIPHPAMLRDIILKYVPNPDAAGL</sequence>
<dbReference type="Proteomes" id="UP000177107">
    <property type="component" value="Unassembled WGS sequence"/>
</dbReference>
<evidence type="ECO:0000313" key="4">
    <source>
        <dbReference type="Proteomes" id="UP000177107"/>
    </source>
</evidence>
<dbReference type="PANTHER" id="PTHR37938:SF1">
    <property type="entry name" value="BLL0215 PROTEIN"/>
    <property type="match status" value="1"/>
</dbReference>
<dbReference type="InterPro" id="IPR005182">
    <property type="entry name" value="YdbS-like_PH"/>
</dbReference>
<feature type="transmembrane region" description="Helical" evidence="1">
    <location>
        <begin position="60"/>
        <end position="85"/>
    </location>
</feature>
<organism evidence="3 4">
    <name type="scientific">Candidatus Kaiserbacteria bacterium RIFCSPHIGHO2_02_FULL_56_30</name>
    <dbReference type="NCBI Taxonomy" id="1798499"/>
    <lineage>
        <taxon>Bacteria</taxon>
        <taxon>Candidatus Kaiseribacteriota</taxon>
    </lineage>
</organism>
<keyword evidence="1" id="KW-0472">Membrane</keyword>
<dbReference type="AlphaFoldDB" id="A0A1F6E534"/>
<keyword evidence="1" id="KW-0812">Transmembrane</keyword>
<gene>
    <name evidence="3" type="ORF">A3C95_01320</name>
</gene>
<accession>A0A1F6E534</accession>
<proteinExistence type="predicted"/>